<dbReference type="Pfam" id="PF13174">
    <property type="entry name" value="TPR_6"/>
    <property type="match status" value="1"/>
</dbReference>
<accession>A0ABS3AV95</accession>
<comment type="caution">
    <text evidence="3">The sequence shown here is derived from an EMBL/GenBank/DDBJ whole genome shotgun (WGS) entry which is preliminary data.</text>
</comment>
<feature type="domain" description="Ancillary SecYEG translocon subunit/Cell division coordinator CpoB TPR" evidence="2">
    <location>
        <begin position="43"/>
        <end position="194"/>
    </location>
</feature>
<dbReference type="EMBL" id="JAFITA010000001">
    <property type="protein sequence ID" value="MBN4077280.1"/>
    <property type="molecule type" value="Genomic_DNA"/>
</dbReference>
<evidence type="ECO:0000313" key="3">
    <source>
        <dbReference type="EMBL" id="MBN4077280.1"/>
    </source>
</evidence>
<dbReference type="Pfam" id="PF09976">
    <property type="entry name" value="TPR_21"/>
    <property type="match status" value="1"/>
</dbReference>
<proteinExistence type="predicted"/>
<dbReference type="Proteomes" id="UP000765003">
    <property type="component" value="Unassembled WGS sequence"/>
</dbReference>
<evidence type="ECO:0000313" key="4">
    <source>
        <dbReference type="Proteomes" id="UP000765003"/>
    </source>
</evidence>
<sequence>MVRIKIKKKQTPEEIEKERQQRQREQVGIQDEFQAKGFELVDWMQNNGMVVVGIIAAILMAGFIWAASLLWSNSTNEKASVFYEQATTLLNSDVKEGQSVEHKNKAARALFEKVWLNYPNSKVAGLARLFAAHISFKIGEPKVAIENYKAFIDDASFNNKLRLVGLLGLAYGYDASNEKEKALLTFEDINKEKWYIDGDTVLWEILNLAGELGDKDKAKKASEELIDQYPNSPFAVKAKMHLALGKSGKK</sequence>
<dbReference type="InterPro" id="IPR011990">
    <property type="entry name" value="TPR-like_helical_dom_sf"/>
</dbReference>
<dbReference type="InterPro" id="IPR019734">
    <property type="entry name" value="TPR_rpt"/>
</dbReference>
<organism evidence="3 4">
    <name type="scientific">Sulfobacillus acidophilus</name>
    <dbReference type="NCBI Taxonomy" id="53633"/>
    <lineage>
        <taxon>Bacteria</taxon>
        <taxon>Bacillati</taxon>
        <taxon>Bacillota</taxon>
        <taxon>Clostridia</taxon>
        <taxon>Eubacteriales</taxon>
        <taxon>Clostridiales Family XVII. Incertae Sedis</taxon>
        <taxon>Sulfobacillus</taxon>
    </lineage>
</organism>
<keyword evidence="1" id="KW-0472">Membrane</keyword>
<name>A0ABS3AV95_9FIRM</name>
<dbReference type="SUPFAM" id="SSF48452">
    <property type="entry name" value="TPR-like"/>
    <property type="match status" value="1"/>
</dbReference>
<protein>
    <submittedName>
        <fullName evidence="3">Tetratricopeptide repeat protein</fullName>
    </submittedName>
</protein>
<gene>
    <name evidence="3" type="ORF">JYT19_00045</name>
</gene>
<dbReference type="InterPro" id="IPR018704">
    <property type="entry name" value="SecYEG/CpoB_TPR"/>
</dbReference>
<keyword evidence="1" id="KW-1133">Transmembrane helix</keyword>
<keyword evidence="1" id="KW-0812">Transmembrane</keyword>
<evidence type="ECO:0000256" key="1">
    <source>
        <dbReference type="SAM" id="Phobius"/>
    </source>
</evidence>
<dbReference type="Gene3D" id="1.25.40.10">
    <property type="entry name" value="Tetratricopeptide repeat domain"/>
    <property type="match status" value="1"/>
</dbReference>
<reference evidence="3" key="1">
    <citation type="submission" date="2021-02" db="EMBL/GenBank/DDBJ databases">
        <title>Activity-based single-cell genomes from oceanic crustal fluid captures similar information to metagenomic and metatranscriptomic surveys with orders of magnitude less sampling.</title>
        <authorList>
            <person name="D'Angelo T.S."/>
            <person name="Orcutt B.N."/>
        </authorList>
    </citation>
    <scope>NUCLEOTIDE SEQUENCE [LARGE SCALE GENOMIC DNA]</scope>
    <source>
        <strain evidence="3">AH-315-E05</strain>
    </source>
</reference>
<feature type="transmembrane region" description="Helical" evidence="1">
    <location>
        <begin position="50"/>
        <end position="71"/>
    </location>
</feature>
<evidence type="ECO:0000259" key="2">
    <source>
        <dbReference type="Pfam" id="PF09976"/>
    </source>
</evidence>
<keyword evidence="4" id="KW-1185">Reference proteome</keyword>